<dbReference type="EMBL" id="JMFG01000032">
    <property type="protein sequence ID" value="KDA53099.1"/>
    <property type="molecule type" value="Genomic_DNA"/>
</dbReference>
<dbReference type="AlphaFoldDB" id="A0A062XUP4"/>
<comment type="caution">
    <text evidence="1">The sequence shown here is derived from an EMBL/GenBank/DDBJ whole genome shotgun (WGS) entry which is preliminary data.</text>
</comment>
<accession>A0A062XUP4</accession>
<reference evidence="1 2" key="1">
    <citation type="submission" date="2014-04" db="EMBL/GenBank/DDBJ databases">
        <title>The Genome Sequence of Thermoanaerobaculum aquaticum MP-01, The First Cultivated Group 23 Acidobacterium.</title>
        <authorList>
            <person name="Stamps B.W."/>
            <person name="Losey N.A."/>
            <person name="Lawson P.A."/>
            <person name="Stevenson B.S."/>
        </authorList>
    </citation>
    <scope>NUCLEOTIDE SEQUENCE [LARGE SCALE GENOMIC DNA]</scope>
    <source>
        <strain evidence="1 2">MP-01</strain>
    </source>
</reference>
<organism evidence="1 2">
    <name type="scientific">Thermoanaerobaculum aquaticum</name>
    <dbReference type="NCBI Taxonomy" id="1312852"/>
    <lineage>
        <taxon>Bacteria</taxon>
        <taxon>Pseudomonadati</taxon>
        <taxon>Acidobacteriota</taxon>
        <taxon>Thermoanaerobaculia</taxon>
        <taxon>Thermoanaerobaculales</taxon>
        <taxon>Thermoanaerobaculaceae</taxon>
        <taxon>Thermoanaerobaculum</taxon>
    </lineage>
</organism>
<evidence type="ECO:0000313" key="1">
    <source>
        <dbReference type="EMBL" id="KDA53099.1"/>
    </source>
</evidence>
<evidence type="ECO:0000313" key="2">
    <source>
        <dbReference type="Proteomes" id="UP000027284"/>
    </source>
</evidence>
<sequence>MTLRLLDHVYPWWDGWVGPRVVILRTLKQRAHTLRLKGWPAFEMQEPLTLTVAIDESPVGKVVVSNLEPFEWVLPLPKPVPPGTHSVEIKASGWFTQKGDLRPLSWRIDQLELD</sequence>
<dbReference type="Proteomes" id="UP000027284">
    <property type="component" value="Unassembled WGS sequence"/>
</dbReference>
<proteinExistence type="predicted"/>
<keyword evidence="2" id="KW-1185">Reference proteome</keyword>
<protein>
    <submittedName>
        <fullName evidence="1">Uncharacterized protein</fullName>
    </submittedName>
</protein>
<gene>
    <name evidence="1" type="ORF">EG19_07805</name>
</gene>
<name>A0A062XUP4_9BACT</name>